<organism evidence="2 3">
    <name type="scientific">Marivita hallyeonensis</name>
    <dbReference type="NCBI Taxonomy" id="996342"/>
    <lineage>
        <taxon>Bacteria</taxon>
        <taxon>Pseudomonadati</taxon>
        <taxon>Pseudomonadota</taxon>
        <taxon>Alphaproteobacteria</taxon>
        <taxon>Rhodobacterales</taxon>
        <taxon>Roseobacteraceae</taxon>
        <taxon>Marivita</taxon>
    </lineage>
</organism>
<accession>A0A1M5SAX8</accession>
<evidence type="ECO:0000256" key="1">
    <source>
        <dbReference type="SAM" id="MobiDB-lite"/>
    </source>
</evidence>
<sequence length="103" mass="11225">MNYDFQGLRRDSRLVIPEMPTLASIQSHHDAQVGRDCHVPKAMPSGSARTDALGMPTVMDVTCSEAVTGVVNANRVMNMLDGTGEPSTSRRIARPRRDFIASP</sequence>
<evidence type="ECO:0000313" key="3">
    <source>
        <dbReference type="Proteomes" id="UP000184221"/>
    </source>
</evidence>
<feature type="region of interest" description="Disordered" evidence="1">
    <location>
        <begin position="81"/>
        <end position="103"/>
    </location>
</feature>
<proteinExistence type="predicted"/>
<keyword evidence="3" id="KW-1185">Reference proteome</keyword>
<dbReference type="EMBL" id="FQXC01000002">
    <property type="protein sequence ID" value="SHH35073.1"/>
    <property type="molecule type" value="Genomic_DNA"/>
</dbReference>
<dbReference type="Proteomes" id="UP000184221">
    <property type="component" value="Unassembled WGS sequence"/>
</dbReference>
<dbReference type="AlphaFoldDB" id="A0A1M5SAX8"/>
<gene>
    <name evidence="2" type="ORF">SAMN05443551_2052</name>
</gene>
<evidence type="ECO:0000313" key="2">
    <source>
        <dbReference type="EMBL" id="SHH35073.1"/>
    </source>
</evidence>
<protein>
    <submittedName>
        <fullName evidence="2">Uncharacterized protein</fullName>
    </submittedName>
</protein>
<name>A0A1M5SAX8_9RHOB</name>
<reference evidence="2 3" key="1">
    <citation type="submission" date="2016-11" db="EMBL/GenBank/DDBJ databases">
        <authorList>
            <person name="Jaros S."/>
            <person name="Januszkiewicz K."/>
            <person name="Wedrychowicz H."/>
        </authorList>
    </citation>
    <scope>NUCLEOTIDE SEQUENCE [LARGE SCALE GENOMIC DNA]</scope>
    <source>
        <strain evidence="2 3">DSM 29431</strain>
    </source>
</reference>
<dbReference type="STRING" id="996342.SAMN05443551_2052"/>